<feature type="transmembrane region" description="Helical" evidence="9">
    <location>
        <begin position="236"/>
        <end position="255"/>
    </location>
</feature>
<keyword evidence="4" id="KW-1003">Cell membrane</keyword>
<evidence type="ECO:0000256" key="2">
    <source>
        <dbReference type="ARBA" id="ARBA00006413"/>
    </source>
</evidence>
<dbReference type="NCBIfam" id="NF009136">
    <property type="entry name" value="PRK12489.1"/>
    <property type="match status" value="1"/>
</dbReference>
<evidence type="ECO:0000256" key="7">
    <source>
        <dbReference type="ARBA" id="ARBA00022989"/>
    </source>
</evidence>
<feature type="transmembrane region" description="Helical" evidence="9">
    <location>
        <begin position="275"/>
        <end position="295"/>
    </location>
</feature>
<evidence type="ECO:0000256" key="4">
    <source>
        <dbReference type="ARBA" id="ARBA00022475"/>
    </source>
</evidence>
<feature type="transmembrane region" description="Helical" evidence="9">
    <location>
        <begin position="422"/>
        <end position="446"/>
    </location>
</feature>
<keyword evidence="7 9" id="KW-1133">Transmembrane helix</keyword>
<name>A0ABM7XFQ2_9BACT</name>
<accession>A0ABM7XFQ2</accession>
<dbReference type="InterPro" id="IPR004668">
    <property type="entry name" value="Anaer_Dcu_memb_transpt"/>
</dbReference>
<dbReference type="EMBL" id="AP025592">
    <property type="protein sequence ID" value="BDG10733.1"/>
    <property type="molecule type" value="Genomic_DNA"/>
</dbReference>
<evidence type="ECO:0000256" key="3">
    <source>
        <dbReference type="ARBA" id="ARBA00022448"/>
    </source>
</evidence>
<dbReference type="NCBIfam" id="NF006927">
    <property type="entry name" value="PRK09412.1"/>
    <property type="match status" value="1"/>
</dbReference>
<dbReference type="Proteomes" id="UP001162734">
    <property type="component" value="Chromosome"/>
</dbReference>
<dbReference type="PANTHER" id="PTHR36106">
    <property type="entry name" value="ANAEROBIC C4-DICARBOXYLATE TRANSPORTER DCUB"/>
    <property type="match status" value="1"/>
</dbReference>
<reference evidence="11" key="1">
    <citation type="journal article" date="2022" name="Int. J. Syst. Evol. Microbiol.">
        <title>Anaeromyxobacter oryzae sp. nov., Anaeromyxobacter diazotrophicus sp. nov. and Anaeromyxobacter paludicola sp. nov., isolated from paddy soils.</title>
        <authorList>
            <person name="Itoh H."/>
            <person name="Xu Z."/>
            <person name="Mise K."/>
            <person name="Masuda Y."/>
            <person name="Ushijima N."/>
            <person name="Hayakawa C."/>
            <person name="Shiratori Y."/>
            <person name="Senoo K."/>
        </authorList>
    </citation>
    <scope>NUCLEOTIDE SEQUENCE [LARGE SCALE GENOMIC DNA]</scope>
    <source>
        <strain evidence="11">Red630</strain>
    </source>
</reference>
<dbReference type="PIRSF" id="PIRSF004539">
    <property type="entry name" value="C4-dicrbxl_trns"/>
    <property type="match status" value="1"/>
</dbReference>
<feature type="transmembrane region" description="Helical" evidence="9">
    <location>
        <begin position="344"/>
        <end position="362"/>
    </location>
</feature>
<feature type="transmembrane region" description="Helical" evidence="9">
    <location>
        <begin position="383"/>
        <end position="402"/>
    </location>
</feature>
<feature type="transmembrane region" description="Helical" evidence="9">
    <location>
        <begin position="6"/>
        <end position="38"/>
    </location>
</feature>
<feature type="transmembrane region" description="Helical" evidence="9">
    <location>
        <begin position="50"/>
        <end position="72"/>
    </location>
</feature>
<evidence type="ECO:0000256" key="1">
    <source>
        <dbReference type="ARBA" id="ARBA00004429"/>
    </source>
</evidence>
<gene>
    <name evidence="10" type="primary">dcuB</name>
    <name evidence="10" type="ORF">AMPC_38460</name>
</gene>
<evidence type="ECO:0000256" key="8">
    <source>
        <dbReference type="ARBA" id="ARBA00023136"/>
    </source>
</evidence>
<feature type="transmembrane region" description="Helical" evidence="9">
    <location>
        <begin position="138"/>
        <end position="160"/>
    </location>
</feature>
<evidence type="ECO:0000256" key="9">
    <source>
        <dbReference type="SAM" id="Phobius"/>
    </source>
</evidence>
<comment type="subcellular location">
    <subcellularLocation>
        <location evidence="1">Cell inner membrane</location>
        <topology evidence="1">Multi-pass membrane protein</topology>
    </subcellularLocation>
</comment>
<comment type="similarity">
    <text evidence="2">Belongs to the DcuA/DcuB transporter (TC 2.A.13.1) family.</text>
</comment>
<dbReference type="NCBIfam" id="TIGR00770">
    <property type="entry name" value="Dcu"/>
    <property type="match status" value="1"/>
</dbReference>
<keyword evidence="5" id="KW-0997">Cell inner membrane</keyword>
<keyword evidence="8 9" id="KW-0472">Membrane</keyword>
<protein>
    <submittedName>
        <fullName evidence="10">Anaerobic C4-dicarboxylate transporter</fullName>
    </submittedName>
</protein>
<dbReference type="RefSeq" id="WP_248343260.1">
    <property type="nucleotide sequence ID" value="NZ_AP025592.1"/>
</dbReference>
<organism evidence="10 11">
    <name type="scientific">Anaeromyxobacter paludicola</name>
    <dbReference type="NCBI Taxonomy" id="2918171"/>
    <lineage>
        <taxon>Bacteria</taxon>
        <taxon>Pseudomonadati</taxon>
        <taxon>Myxococcota</taxon>
        <taxon>Myxococcia</taxon>
        <taxon>Myxococcales</taxon>
        <taxon>Cystobacterineae</taxon>
        <taxon>Anaeromyxobacteraceae</taxon>
        <taxon>Anaeromyxobacter</taxon>
    </lineage>
</organism>
<feature type="transmembrane region" description="Helical" evidence="9">
    <location>
        <begin position="92"/>
        <end position="117"/>
    </location>
</feature>
<keyword evidence="11" id="KW-1185">Reference proteome</keyword>
<evidence type="ECO:0000313" key="11">
    <source>
        <dbReference type="Proteomes" id="UP001162734"/>
    </source>
</evidence>
<feature type="transmembrane region" description="Helical" evidence="9">
    <location>
        <begin position="172"/>
        <end position="192"/>
    </location>
</feature>
<proteinExistence type="inferred from homology"/>
<evidence type="ECO:0000256" key="6">
    <source>
        <dbReference type="ARBA" id="ARBA00022692"/>
    </source>
</evidence>
<evidence type="ECO:0000313" key="10">
    <source>
        <dbReference type="EMBL" id="BDG10733.1"/>
    </source>
</evidence>
<feature type="transmembrane region" description="Helical" evidence="9">
    <location>
        <begin position="307"/>
        <end position="324"/>
    </location>
</feature>
<dbReference type="PANTHER" id="PTHR36106:SF3">
    <property type="entry name" value="ANAEROBIC C4-DICARBOXYLATE TRANSPORTER DCUB"/>
    <property type="match status" value="1"/>
</dbReference>
<evidence type="ECO:0000256" key="5">
    <source>
        <dbReference type="ARBA" id="ARBA00022519"/>
    </source>
</evidence>
<dbReference type="Pfam" id="PF03605">
    <property type="entry name" value="DcuA_DcuB"/>
    <property type="match status" value="1"/>
</dbReference>
<sequence>MLMFWIQFFLVLGAILLGIRRGGVALGLIGGLGVAVLVMGFRAAPSEPPVAVMLIILAVVTASATLQVAGGLDYLVQLAEKLLRAHPKYVTILAPLCTFFLTVCVGTGHAVYALLPVIADVALRTKTRPERPMAVSSVASQMGITASPVAAAVTTFLGYSAKMGTPVTIYDIIKITLPAGVVGVLAAAAWSLNRGRDLYSDPEFLARLEDPKFKEALDVSVTTLDKKLPRTAKPSVALFFSGVLVIVLIALRDTAVNAGYHLPNILPLVGGKPVPMTTVVQFVMLSFGAFILFAGNIKAADIAKSSVFTAGMIAVVSIFGIAWMSDTFVSANKGFLVEKIGRMVQFAPWTFAVAMFCVSAFVKSQAATLTVMIPFGIALKLPATLMLGLMPASYAYFFFAFYPSDLAAINMDRSGTTRIGKYLLNHSFMMPGLIGVSVSTVVAYLLSRVAF</sequence>
<keyword evidence="3" id="KW-0813">Transport</keyword>
<keyword evidence="6 9" id="KW-0812">Transmembrane</keyword>